<evidence type="ECO:0000313" key="3">
    <source>
        <dbReference type="Proteomes" id="UP000502415"/>
    </source>
</evidence>
<dbReference type="InterPro" id="IPR005569">
    <property type="entry name" value="Arc_DNA-bd_dom"/>
</dbReference>
<evidence type="ECO:0000259" key="1">
    <source>
        <dbReference type="Pfam" id="PF03869"/>
    </source>
</evidence>
<dbReference type="InterPro" id="IPR010985">
    <property type="entry name" value="Ribbon_hlx_hlx"/>
</dbReference>
<accession>A0A7Z2VWR3</accession>
<dbReference type="AlphaFoldDB" id="A0A7Z2VWR3"/>
<evidence type="ECO:0000313" key="2">
    <source>
        <dbReference type="EMBL" id="QJE00666.1"/>
    </source>
</evidence>
<dbReference type="GO" id="GO:0003677">
    <property type="term" value="F:DNA binding"/>
    <property type="evidence" value="ECO:0007669"/>
    <property type="project" value="UniProtKB-KW"/>
</dbReference>
<feature type="domain" description="Arc-like DNA binding" evidence="1">
    <location>
        <begin position="2"/>
        <end position="44"/>
    </location>
</feature>
<sequence>MSRKDPQLNLRLPADLKNMLEDAAEANNRSVTAETVERLRASFSSDRDTANTLFLLSRLEVRAAEAEMDLLRHYAIAFQLYDQVKLLSEELPELKNMSSDERASEIASKSDLQRVLKMAENHLRFNEGSLPIIEMAKKMSDELSSLKFKSDKLLQETIRRLEEK</sequence>
<protein>
    <submittedName>
        <fullName evidence="2">Arc family DNA-binding protein</fullName>
    </submittedName>
</protein>
<dbReference type="SUPFAM" id="SSF47598">
    <property type="entry name" value="Ribbon-helix-helix"/>
    <property type="match status" value="1"/>
</dbReference>
<dbReference type="Proteomes" id="UP000502415">
    <property type="component" value="Chromosome"/>
</dbReference>
<dbReference type="Pfam" id="PF03869">
    <property type="entry name" value="Arc"/>
    <property type="match status" value="1"/>
</dbReference>
<gene>
    <name evidence="2" type="ORF">HH212_12070</name>
</gene>
<reference evidence="2 3" key="1">
    <citation type="submission" date="2020-04" db="EMBL/GenBank/DDBJ databases">
        <title>Genome sequencing of novel species.</title>
        <authorList>
            <person name="Heo J."/>
            <person name="Kim S.-J."/>
            <person name="Kim J.-S."/>
            <person name="Hong S.-B."/>
            <person name="Kwon S.-W."/>
        </authorList>
    </citation>
    <scope>NUCLEOTIDE SEQUENCE [LARGE SCALE GENOMIC DNA]</scope>
    <source>
        <strain evidence="2 3">GN2-R2</strain>
    </source>
</reference>
<dbReference type="EMBL" id="CP051685">
    <property type="protein sequence ID" value="QJE00666.1"/>
    <property type="molecule type" value="Genomic_DNA"/>
</dbReference>
<organism evidence="2 3">
    <name type="scientific">Massilia forsythiae</name>
    <dbReference type="NCBI Taxonomy" id="2728020"/>
    <lineage>
        <taxon>Bacteria</taxon>
        <taxon>Pseudomonadati</taxon>
        <taxon>Pseudomonadota</taxon>
        <taxon>Betaproteobacteria</taxon>
        <taxon>Burkholderiales</taxon>
        <taxon>Oxalobacteraceae</taxon>
        <taxon>Telluria group</taxon>
        <taxon>Massilia</taxon>
    </lineage>
</organism>
<keyword evidence="3" id="KW-1185">Reference proteome</keyword>
<dbReference type="InterPro" id="IPR013321">
    <property type="entry name" value="Arc_rbn_hlx_hlx"/>
</dbReference>
<dbReference type="KEGG" id="mfy:HH212_12070"/>
<dbReference type="RefSeq" id="WP_170202698.1">
    <property type="nucleotide sequence ID" value="NZ_CP051685.1"/>
</dbReference>
<proteinExistence type="predicted"/>
<keyword evidence="2" id="KW-0238">DNA-binding</keyword>
<dbReference type="GO" id="GO:0006355">
    <property type="term" value="P:regulation of DNA-templated transcription"/>
    <property type="evidence" value="ECO:0007669"/>
    <property type="project" value="InterPro"/>
</dbReference>
<dbReference type="Gene3D" id="1.10.1220.10">
    <property type="entry name" value="Met repressor-like"/>
    <property type="match status" value="1"/>
</dbReference>
<name>A0A7Z2VWR3_9BURK</name>